<dbReference type="InterPro" id="IPR044855">
    <property type="entry name" value="CoA-Trfase_III_dom3_sf"/>
</dbReference>
<dbReference type="Proteomes" id="UP000279959">
    <property type="component" value="Chromosome"/>
</dbReference>
<dbReference type="KEGG" id="sami:SAMIE_1019070"/>
<keyword evidence="2" id="KW-1185">Reference proteome</keyword>
<organism evidence="1 2">
    <name type="scientific">Sphingobium amiense</name>
    <dbReference type="NCBI Taxonomy" id="135719"/>
    <lineage>
        <taxon>Bacteria</taxon>
        <taxon>Pseudomonadati</taxon>
        <taxon>Pseudomonadota</taxon>
        <taxon>Alphaproteobacteria</taxon>
        <taxon>Sphingomonadales</taxon>
        <taxon>Sphingomonadaceae</taxon>
        <taxon>Sphingobium</taxon>
    </lineage>
</organism>
<protein>
    <submittedName>
        <fullName evidence="1">CoA transferase</fullName>
    </submittedName>
</protein>
<dbReference type="Pfam" id="PF02515">
    <property type="entry name" value="CoA_transf_3"/>
    <property type="match status" value="1"/>
</dbReference>
<dbReference type="SUPFAM" id="SSF89796">
    <property type="entry name" value="CoA-transferase family III (CaiB/BaiF)"/>
    <property type="match status" value="1"/>
</dbReference>
<dbReference type="InterPro" id="IPR023606">
    <property type="entry name" value="CoA-Trfase_III_dom_1_sf"/>
</dbReference>
<dbReference type="PANTHER" id="PTHR48228:SF5">
    <property type="entry name" value="ALPHA-METHYLACYL-COA RACEMASE"/>
    <property type="match status" value="1"/>
</dbReference>
<dbReference type="InterPro" id="IPR003673">
    <property type="entry name" value="CoA-Trfase_fam_III"/>
</dbReference>
<gene>
    <name evidence="1" type="ORF">SAMIE_1019070</name>
</gene>
<dbReference type="Gene3D" id="3.30.1540.10">
    <property type="entry name" value="formyl-coa transferase, domain 3"/>
    <property type="match status" value="1"/>
</dbReference>
<dbReference type="RefSeq" id="WP_066701198.1">
    <property type="nucleotide sequence ID" value="NZ_AP018664.1"/>
</dbReference>
<name>A0A494W509_9SPHN</name>
<keyword evidence="1" id="KW-0808">Transferase</keyword>
<evidence type="ECO:0000313" key="1">
    <source>
        <dbReference type="EMBL" id="BBD98406.1"/>
    </source>
</evidence>
<proteinExistence type="predicted"/>
<reference evidence="1 2" key="1">
    <citation type="submission" date="2018-05" db="EMBL/GenBank/DDBJ databases">
        <title>Complete Genome Sequence of the Nonylphenol-Degrading Bacterium Sphingobium amiense DSM 16289T.</title>
        <authorList>
            <person name="Ootsuka M."/>
            <person name="Nishizawa T."/>
            <person name="Ohta H."/>
        </authorList>
    </citation>
    <scope>NUCLEOTIDE SEQUENCE [LARGE SCALE GENOMIC DNA]</scope>
    <source>
        <strain evidence="1 2">DSM 16289</strain>
    </source>
</reference>
<dbReference type="Gene3D" id="3.40.50.10540">
    <property type="entry name" value="Crotonobetainyl-coa:carnitine coa-transferase, domain 1"/>
    <property type="match status" value="1"/>
</dbReference>
<dbReference type="GO" id="GO:0016740">
    <property type="term" value="F:transferase activity"/>
    <property type="evidence" value="ECO:0007669"/>
    <property type="project" value="UniProtKB-KW"/>
</dbReference>
<evidence type="ECO:0000313" key="2">
    <source>
        <dbReference type="Proteomes" id="UP000279959"/>
    </source>
</evidence>
<dbReference type="PANTHER" id="PTHR48228">
    <property type="entry name" value="SUCCINYL-COA--D-CITRAMALATE COA-TRANSFERASE"/>
    <property type="match status" value="1"/>
</dbReference>
<dbReference type="AlphaFoldDB" id="A0A494W509"/>
<sequence>MGPLAGFRIVEIGGIGPAPLAAMLLADMGTTVLRLCRSDDHGPGLRKPVALDLVMRNRRSLAIDLKNPAGIDLALELIEKADGLIEGFRPGAAERMGLGPDAALARNPRLVYGRVTGFGQDGPLAQAAGHDINYIALTGALDAIGVAGGKPAIPMNLLGDYAGGSLYLVMGMLAAMLEARQSGKGQVVDAAIVDGTASLMTMIYGLRLADLHARPRGENLLDGGSAIYNVYECLDGAYVSVGPIEPKFRAILFGLIGIDPASGDDPDLQARLEALFRTRTQAEWRTLLEGTDACFAPVLSMADAPHHPHNRARGTFVTIDGVTQPAPAPRFSRTVPALPTPPEAPGAGGEAALLEWGVHPADIEALARKGAITCMKAAAAHV</sequence>
<accession>A0A494W509</accession>
<dbReference type="InterPro" id="IPR050509">
    <property type="entry name" value="CoA-transferase_III"/>
</dbReference>
<dbReference type="EMBL" id="AP018664">
    <property type="protein sequence ID" value="BBD98406.1"/>
    <property type="molecule type" value="Genomic_DNA"/>
</dbReference>